<dbReference type="GO" id="GO:0043190">
    <property type="term" value="C:ATP-binding cassette (ABC) transporter complex"/>
    <property type="evidence" value="ECO:0007669"/>
    <property type="project" value="InterPro"/>
</dbReference>
<evidence type="ECO:0000256" key="2">
    <source>
        <dbReference type="ARBA" id="ARBA00022692"/>
    </source>
</evidence>
<dbReference type="InterPro" id="IPR013525">
    <property type="entry name" value="ABC2_TM"/>
</dbReference>
<evidence type="ECO:0000256" key="1">
    <source>
        <dbReference type="ARBA" id="ARBA00004141"/>
    </source>
</evidence>
<geneLocation type="plastid" evidence="7"/>
<reference evidence="7" key="1">
    <citation type="journal article" date="2019" name="Mol. Phylogenet. Evol.">
        <title>Morphological evolution and classification of the red algal order Ceramiales inferred using plastid phylogenomics.</title>
        <authorList>
            <person name="Diaz-Tapia P."/>
            <person name="Pasella M.M."/>
            <person name="Verbruggen H."/>
            <person name="Maggs C.A."/>
        </authorList>
    </citation>
    <scope>NUCLEOTIDE SEQUENCE</scope>
    <source>
        <strain evidence="7">HV05551</strain>
    </source>
</reference>
<gene>
    <name evidence="7" type="primary">ycf38</name>
</gene>
<feature type="transmembrane region" description="Helical" evidence="5">
    <location>
        <begin position="164"/>
        <end position="189"/>
    </location>
</feature>
<keyword evidence="4 5" id="KW-0472">Membrane</keyword>
<accession>A0A4D6WUP8</accession>
<dbReference type="PANTHER" id="PTHR43077">
    <property type="entry name" value="TRANSPORT PERMEASE YVFS-RELATED"/>
    <property type="match status" value="1"/>
</dbReference>
<protein>
    <recommendedName>
        <fullName evidence="6">ABC transmembrane type-2 domain-containing protein</fullName>
    </recommendedName>
</protein>
<feature type="transmembrane region" description="Helical" evidence="5">
    <location>
        <begin position="259"/>
        <end position="283"/>
    </location>
</feature>
<dbReference type="AlphaFoldDB" id="A0A4D6WUP8"/>
<dbReference type="InterPro" id="IPR051328">
    <property type="entry name" value="T7SS_ABC-Transporter"/>
</dbReference>
<dbReference type="InterPro" id="IPR047817">
    <property type="entry name" value="ABC2_TM_bact-type"/>
</dbReference>
<feature type="transmembrane region" description="Helical" evidence="5">
    <location>
        <begin position="128"/>
        <end position="158"/>
    </location>
</feature>
<name>A0A4D6WUP8_9FLOR</name>
<evidence type="ECO:0000259" key="6">
    <source>
        <dbReference type="PROSITE" id="PS51012"/>
    </source>
</evidence>
<proteinExistence type="predicted"/>
<keyword evidence="7" id="KW-0934">Plastid</keyword>
<feature type="transmembrane region" description="Helical" evidence="5">
    <location>
        <begin position="196"/>
        <end position="219"/>
    </location>
</feature>
<keyword evidence="3 5" id="KW-1133">Transmembrane helix</keyword>
<feature type="transmembrane region" description="Helical" evidence="5">
    <location>
        <begin position="47"/>
        <end position="67"/>
    </location>
</feature>
<dbReference type="InterPro" id="IPR000412">
    <property type="entry name" value="ABC_2_transport"/>
</dbReference>
<dbReference type="PROSITE" id="PS51012">
    <property type="entry name" value="ABC_TM2"/>
    <property type="match status" value="1"/>
</dbReference>
<dbReference type="PIRSF" id="PIRSF006648">
    <property type="entry name" value="DrrB"/>
    <property type="match status" value="1"/>
</dbReference>
<reference evidence="7" key="2">
    <citation type="submission" date="2019-04" db="EMBL/GenBank/DDBJ databases">
        <authorList>
            <person name="Pasella M."/>
        </authorList>
    </citation>
    <scope>NUCLEOTIDE SEQUENCE</scope>
    <source>
        <strain evidence="7">HV05551</strain>
    </source>
</reference>
<evidence type="ECO:0000313" key="7">
    <source>
        <dbReference type="EMBL" id="QCI07143.1"/>
    </source>
</evidence>
<comment type="subcellular location">
    <subcellularLocation>
        <location evidence="1">Membrane</location>
        <topology evidence="1">Multi-pass membrane protein</topology>
    </subcellularLocation>
</comment>
<dbReference type="PANTHER" id="PTHR43077:SF10">
    <property type="entry name" value="TRANSPORT PERMEASE PROTEIN"/>
    <property type="match status" value="1"/>
</dbReference>
<organism evidence="7">
    <name type="scientific">Hypnea pannosa</name>
    <dbReference type="NCBI Taxonomy" id="105607"/>
    <lineage>
        <taxon>Eukaryota</taxon>
        <taxon>Rhodophyta</taxon>
        <taxon>Florideophyceae</taxon>
        <taxon>Rhodymeniophycidae</taxon>
        <taxon>Gigartinales</taxon>
        <taxon>Hypneaceae</taxon>
        <taxon>Hypnea</taxon>
    </lineage>
</organism>
<dbReference type="EMBL" id="MK814680">
    <property type="protein sequence ID" value="QCI07143.1"/>
    <property type="molecule type" value="Genomic_DNA"/>
</dbReference>
<dbReference type="GO" id="GO:0140359">
    <property type="term" value="F:ABC-type transporter activity"/>
    <property type="evidence" value="ECO:0007669"/>
    <property type="project" value="InterPro"/>
</dbReference>
<evidence type="ECO:0000256" key="5">
    <source>
        <dbReference type="SAM" id="Phobius"/>
    </source>
</evidence>
<evidence type="ECO:0000256" key="3">
    <source>
        <dbReference type="ARBA" id="ARBA00022989"/>
    </source>
</evidence>
<evidence type="ECO:0000256" key="4">
    <source>
        <dbReference type="ARBA" id="ARBA00023136"/>
    </source>
</evidence>
<feature type="domain" description="ABC transmembrane type-2" evidence="6">
    <location>
        <begin position="47"/>
        <end position="286"/>
    </location>
</feature>
<dbReference type="Pfam" id="PF01061">
    <property type="entry name" value="ABC2_membrane"/>
    <property type="match status" value="1"/>
</dbReference>
<feature type="transmembrane region" description="Helical" evidence="5">
    <location>
        <begin position="87"/>
        <end position="107"/>
    </location>
</feature>
<sequence length="292" mass="33558">MTYSLKYTKIHLKPKNTIVTNNNLDYIYRETYALIKRLYLQTKRRPSTLISGILQPLLWLILFGALFQNAPVGLFTENTNYNSFLSPGIIIFTAFTGSINAGLPLMFDREFGFFNRLLISPIKSRNSLITSHVFFIITITTIQTLFIIFFNIILYVHISYSLTMIITAIMITFLITLSIGSISICLAFILPGHIELLAFILLINLPMLFSSTALAPLSFMPYWLQMIASINPLTYAIEITRHLLDKTLIEYKTLIVQNLWMTITIKQGICILIIFNVINLIIVKNIIYYKFE</sequence>
<keyword evidence="2 5" id="KW-0812">Transmembrane</keyword>